<evidence type="ECO:0000259" key="5">
    <source>
        <dbReference type="Pfam" id="PF13458"/>
    </source>
</evidence>
<dbReference type="CDD" id="cd20014">
    <property type="entry name" value="PBP1_RPA0668_benzoate-like"/>
    <property type="match status" value="1"/>
</dbReference>
<dbReference type="InterPro" id="IPR028081">
    <property type="entry name" value="Leu-bd"/>
</dbReference>
<organism evidence="6 7">
    <name type="scientific">Bosea lupini</name>
    <dbReference type="NCBI Taxonomy" id="1036779"/>
    <lineage>
        <taxon>Bacteria</taxon>
        <taxon>Pseudomonadati</taxon>
        <taxon>Pseudomonadota</taxon>
        <taxon>Alphaproteobacteria</taxon>
        <taxon>Hyphomicrobiales</taxon>
        <taxon>Boseaceae</taxon>
        <taxon>Bosea</taxon>
    </lineage>
</organism>
<dbReference type="InterPro" id="IPR028082">
    <property type="entry name" value="Peripla_BP_I"/>
</dbReference>
<dbReference type="Pfam" id="PF13458">
    <property type="entry name" value="Peripla_BP_6"/>
    <property type="match status" value="1"/>
</dbReference>
<dbReference type="PROSITE" id="PS51318">
    <property type="entry name" value="TAT"/>
    <property type="match status" value="1"/>
</dbReference>
<dbReference type="RefSeq" id="WP_091840920.1">
    <property type="nucleotide sequence ID" value="NZ_FOAN01000010.1"/>
</dbReference>
<evidence type="ECO:0000256" key="3">
    <source>
        <dbReference type="ARBA" id="ARBA00022970"/>
    </source>
</evidence>
<dbReference type="GO" id="GO:0006865">
    <property type="term" value="P:amino acid transport"/>
    <property type="evidence" value="ECO:0007669"/>
    <property type="project" value="UniProtKB-KW"/>
</dbReference>
<name>A0A1H7XK23_9HYPH</name>
<keyword evidence="3" id="KW-0029">Amino-acid transport</keyword>
<comment type="similarity">
    <text evidence="1">Belongs to the leucine-binding protein family.</text>
</comment>
<keyword evidence="2 4" id="KW-0732">Signal</keyword>
<dbReference type="EMBL" id="FOAN01000010">
    <property type="protein sequence ID" value="SEM34111.1"/>
    <property type="molecule type" value="Genomic_DNA"/>
</dbReference>
<feature type="signal peptide" evidence="4">
    <location>
        <begin position="1"/>
        <end position="31"/>
    </location>
</feature>
<evidence type="ECO:0000256" key="4">
    <source>
        <dbReference type="SAM" id="SignalP"/>
    </source>
</evidence>
<gene>
    <name evidence="6" type="ORF">SAMN04515666_11059</name>
</gene>
<evidence type="ECO:0000256" key="1">
    <source>
        <dbReference type="ARBA" id="ARBA00010062"/>
    </source>
</evidence>
<feature type="domain" description="Leucine-binding protein" evidence="5">
    <location>
        <begin position="37"/>
        <end position="377"/>
    </location>
</feature>
<evidence type="ECO:0000313" key="6">
    <source>
        <dbReference type="EMBL" id="SEM34111.1"/>
    </source>
</evidence>
<dbReference type="Gene3D" id="3.40.50.2300">
    <property type="match status" value="2"/>
</dbReference>
<sequence length="400" mass="42325">MTERFPLSRRSFLATAGATALSGAIGAPALAQSASEPLKIGMVTSLSGPFTALGESMRAGMQMFLAENGGKLAGRAVELIVEDDQAKPDEGVRKFRKLLGQDNVDIVSGVISSAVALAVRDVVTEAKALTFISAGSANDLARKAASPFVFRPTKTNWMLGHTAGQWAFEKLGKSGCLTIAADYAAGRESVGDFVASYQQQGGKVGKQLWAPLGTTDFGPLLTTIAAEKPEFIFSFFAGSDAVRFLRQMREYRLHGKVKLIGSGALFDQEDVVSAVKEAALGGLNTCNQSPTAPSSAAFTRAYQAARNAMPGEMGTAGYVTGQVIKAAIERVQGDLSNKEKVKEALLAKEVETVFGPMPFDPRNNQAILDIYVNEIKDSTGGPVNQVIHTYKAVRDPGPVA</sequence>
<proteinExistence type="inferred from homology"/>
<dbReference type="SUPFAM" id="SSF53822">
    <property type="entry name" value="Periplasmic binding protein-like I"/>
    <property type="match status" value="1"/>
</dbReference>
<dbReference type="PANTHER" id="PTHR30483">
    <property type="entry name" value="LEUCINE-SPECIFIC-BINDING PROTEIN"/>
    <property type="match status" value="1"/>
</dbReference>
<feature type="chain" id="PRO_5011760469" evidence="4">
    <location>
        <begin position="32"/>
        <end position="400"/>
    </location>
</feature>
<reference evidence="7" key="1">
    <citation type="submission" date="2016-10" db="EMBL/GenBank/DDBJ databases">
        <authorList>
            <person name="Varghese N."/>
            <person name="Submissions S."/>
        </authorList>
    </citation>
    <scope>NUCLEOTIDE SEQUENCE [LARGE SCALE GENOMIC DNA]</scope>
    <source>
        <strain evidence="7">LMG 26383,CCUG 61248,R- 45681</strain>
    </source>
</reference>
<dbReference type="InterPro" id="IPR006311">
    <property type="entry name" value="TAT_signal"/>
</dbReference>
<dbReference type="STRING" id="1036779.SAMN04515666_11059"/>
<dbReference type="NCBIfam" id="TIGR01409">
    <property type="entry name" value="TAT_signal_seq"/>
    <property type="match status" value="1"/>
</dbReference>
<keyword evidence="7" id="KW-1185">Reference proteome</keyword>
<dbReference type="InterPro" id="IPR019546">
    <property type="entry name" value="TAT_signal_bac_arc"/>
</dbReference>
<dbReference type="Proteomes" id="UP000199664">
    <property type="component" value="Unassembled WGS sequence"/>
</dbReference>
<dbReference type="AlphaFoldDB" id="A0A1H7XK23"/>
<protein>
    <submittedName>
        <fullName evidence="6">Amino acid/amide ABC transporter substrate-binding protein, HAAT family</fullName>
    </submittedName>
</protein>
<dbReference type="InterPro" id="IPR051010">
    <property type="entry name" value="BCAA_transport"/>
</dbReference>
<dbReference type="OrthoDB" id="9762849at2"/>
<dbReference type="PANTHER" id="PTHR30483:SF6">
    <property type="entry name" value="PERIPLASMIC BINDING PROTEIN OF ABC TRANSPORTER FOR NATURAL AMINO ACIDS"/>
    <property type="match status" value="1"/>
</dbReference>
<accession>A0A1H7XK23</accession>
<evidence type="ECO:0000313" key="7">
    <source>
        <dbReference type="Proteomes" id="UP000199664"/>
    </source>
</evidence>
<keyword evidence="3" id="KW-0813">Transport</keyword>
<evidence type="ECO:0000256" key="2">
    <source>
        <dbReference type="ARBA" id="ARBA00022729"/>
    </source>
</evidence>